<sequence>MSDYVPANARALTLYHAAISPDGWQHLDEIASHANAYPELMNWVNDVQQLCRDEDMSVEQAVSMIGLPAEPPRAQRQAFIPLFRSTARQVGTMLMQYRISIAASFLTACLVAGGIVTYPRLRMQIENTAADAASRAQTMRQAEREKAAEKAARTELATVHNGEFIEENLKRALEARVDSLTHALYLTPSTRTQLFETLTMGIRSVYARELNAYLDELTARLSQQLSDAQSLTDAPDSAEKTQMLALASEWADKKVSEKNAADAQKAISRIQELTSIVRAQKDAADAAAAQAQQEAAAAAAAEQQAQQQAQARSSQTQQRKSTPSAPRVQQRSPQNGQTIPQQNAQQARPNWSVPAQTPEASLPDSLN</sequence>
<evidence type="ECO:0000313" key="3">
    <source>
        <dbReference type="EMBL" id="OTA29872.1"/>
    </source>
</evidence>
<dbReference type="EMBL" id="NEKC01000003">
    <property type="protein sequence ID" value="OTA29872.1"/>
    <property type="molecule type" value="Genomic_DNA"/>
</dbReference>
<reference evidence="3 4" key="1">
    <citation type="submission" date="2017-04" db="EMBL/GenBank/DDBJ databases">
        <title>Draft genome sequences of Alloscardovia macacae UMA81211 and UMA81212 isolated from the feces of a rhesus macaque (Macaca mulatta).</title>
        <authorList>
            <person name="Albert K."/>
            <person name="Sela D.A."/>
        </authorList>
    </citation>
    <scope>NUCLEOTIDE SEQUENCE [LARGE SCALE GENOMIC DNA]</scope>
    <source>
        <strain evidence="3 4">UMA81212</strain>
    </source>
</reference>
<evidence type="ECO:0000313" key="4">
    <source>
        <dbReference type="Proteomes" id="UP000243540"/>
    </source>
</evidence>
<dbReference type="Proteomes" id="UP000243540">
    <property type="component" value="Unassembled WGS sequence"/>
</dbReference>
<proteinExistence type="predicted"/>
<feature type="transmembrane region" description="Helical" evidence="2">
    <location>
        <begin position="97"/>
        <end position="118"/>
    </location>
</feature>
<evidence type="ECO:0000256" key="1">
    <source>
        <dbReference type="SAM" id="MobiDB-lite"/>
    </source>
</evidence>
<protein>
    <submittedName>
        <fullName evidence="3">Uncharacterized protein</fullName>
    </submittedName>
</protein>
<accession>A0A1Y2SZK8</accession>
<feature type="compositionally biased region" description="Low complexity" evidence="1">
    <location>
        <begin position="300"/>
        <end position="322"/>
    </location>
</feature>
<keyword evidence="2" id="KW-0472">Membrane</keyword>
<organism evidence="3 4">
    <name type="scientific">Alloscardovia macacae</name>
    <dbReference type="NCBI Taxonomy" id="1160091"/>
    <lineage>
        <taxon>Bacteria</taxon>
        <taxon>Bacillati</taxon>
        <taxon>Actinomycetota</taxon>
        <taxon>Actinomycetes</taxon>
        <taxon>Bifidobacteriales</taxon>
        <taxon>Bifidobacteriaceae</taxon>
        <taxon>Alloscardovia</taxon>
    </lineage>
</organism>
<gene>
    <name evidence="3" type="ORF">B9T39_01985</name>
</gene>
<dbReference type="RefSeq" id="WP_086106159.1">
    <property type="nucleotide sequence ID" value="NZ_NEKC01000003.1"/>
</dbReference>
<keyword evidence="2" id="KW-1133">Transmembrane helix</keyword>
<comment type="caution">
    <text evidence="3">The sequence shown here is derived from an EMBL/GenBank/DDBJ whole genome shotgun (WGS) entry which is preliminary data.</text>
</comment>
<keyword evidence="2" id="KW-0812">Transmembrane</keyword>
<dbReference type="AlphaFoldDB" id="A0A1Y2SZK8"/>
<evidence type="ECO:0000256" key="2">
    <source>
        <dbReference type="SAM" id="Phobius"/>
    </source>
</evidence>
<dbReference type="STRING" id="1160091.B9T39_01985"/>
<feature type="compositionally biased region" description="Polar residues" evidence="1">
    <location>
        <begin position="323"/>
        <end position="367"/>
    </location>
</feature>
<name>A0A1Y2SZK8_9BIFI</name>
<feature type="region of interest" description="Disordered" evidence="1">
    <location>
        <begin position="300"/>
        <end position="367"/>
    </location>
</feature>